<proteinExistence type="predicted"/>
<evidence type="ECO:0000313" key="2">
    <source>
        <dbReference type="Proteomes" id="UP001253637"/>
    </source>
</evidence>
<name>A0A811BQR4_9VIRU</name>
<reference evidence="1" key="1">
    <citation type="submission" date="2021-04" db="EMBL/GenBank/DDBJ databases">
        <title>Draft Genome Sequence of Pandoravirus japonicus, Isolated from the Sabaishi River of Niigata, Japan.</title>
        <authorList>
            <person name="Hosokawa N."/>
            <person name="Takahashi H."/>
            <person name="Aoki K."/>
            <person name="Takemura M."/>
        </authorList>
    </citation>
    <scope>NUCLEOTIDE SEQUENCE</scope>
</reference>
<sequence>MASTSAQTVVQVLERAQGEWHGYARPTFYEDFASGFTQAERQFVGRFLIEGYLDADRVRLDPTALADLVEQLDVLDESKKSTRLPEIKDSAMQMCLWLIAQAARKLYRTDWLAIPFPRACVGRE</sequence>
<dbReference type="Proteomes" id="UP001253637">
    <property type="component" value="Segment"/>
</dbReference>
<dbReference type="EMBL" id="LC625835">
    <property type="protein sequence ID" value="BCU02651.1"/>
    <property type="molecule type" value="Genomic_DNA"/>
</dbReference>
<accession>A0A811BQR4</accession>
<evidence type="ECO:0000313" key="1">
    <source>
        <dbReference type="EMBL" id="BCU02651.1"/>
    </source>
</evidence>
<organism evidence="1 2">
    <name type="scientific">Pandoravirus japonicus</name>
    <dbReference type="NCBI Taxonomy" id="2823154"/>
    <lineage>
        <taxon>Viruses</taxon>
        <taxon>Pandoravirus</taxon>
    </lineage>
</organism>
<protein>
    <submittedName>
        <fullName evidence="1">Uncharacterized protein</fullName>
    </submittedName>
</protein>